<dbReference type="EMBL" id="CALNXK010000027">
    <property type="protein sequence ID" value="CAH3114368.1"/>
    <property type="molecule type" value="Genomic_DNA"/>
</dbReference>
<comment type="similarity">
    <text evidence="3">Belongs to the DNA repair enzymes AP/ExoA family.</text>
</comment>
<dbReference type="CDD" id="cd09076">
    <property type="entry name" value="L1-EN"/>
    <property type="match status" value="1"/>
</dbReference>
<reference evidence="9 10" key="1">
    <citation type="submission" date="2022-05" db="EMBL/GenBank/DDBJ databases">
        <authorList>
            <consortium name="Genoscope - CEA"/>
            <person name="William W."/>
        </authorList>
    </citation>
    <scope>NUCLEOTIDE SEQUENCE [LARGE SCALE GENOMIC DNA]</scope>
</reference>
<dbReference type="InterPro" id="IPR036691">
    <property type="entry name" value="Endo/exonu/phosph_ase_sf"/>
</dbReference>
<evidence type="ECO:0000256" key="1">
    <source>
        <dbReference type="ARBA" id="ARBA00000493"/>
    </source>
</evidence>
<gene>
    <name evidence="9" type="ORF">PLOB_00022879</name>
</gene>
<keyword evidence="10" id="KW-1185">Reference proteome</keyword>
<feature type="domain" description="Endonuclease/exonuclease/phosphatase" evidence="8">
    <location>
        <begin position="4"/>
        <end position="67"/>
    </location>
</feature>
<name>A0ABN8NQH7_9CNID</name>
<evidence type="ECO:0000313" key="9">
    <source>
        <dbReference type="EMBL" id="CAH3114368.1"/>
    </source>
</evidence>
<accession>A0ABN8NQH7</accession>
<evidence type="ECO:0000256" key="5">
    <source>
        <dbReference type="ARBA" id="ARBA00022723"/>
    </source>
</evidence>
<evidence type="ECO:0000256" key="6">
    <source>
        <dbReference type="ARBA" id="ARBA00022801"/>
    </source>
</evidence>
<dbReference type="Gene3D" id="3.60.10.10">
    <property type="entry name" value="Endonuclease/exonuclease/phosphatase"/>
    <property type="match status" value="1"/>
</dbReference>
<comment type="catalytic activity">
    <reaction evidence="1">
        <text>Exonucleolytic cleavage in the 3'- to 5'-direction to yield nucleoside 5'-phosphates.</text>
        <dbReference type="EC" id="3.1.11.2"/>
    </reaction>
</comment>
<keyword evidence="7" id="KW-0460">Magnesium</keyword>
<evidence type="ECO:0000259" key="8">
    <source>
        <dbReference type="Pfam" id="PF03372"/>
    </source>
</evidence>
<evidence type="ECO:0000256" key="4">
    <source>
        <dbReference type="ARBA" id="ARBA00012115"/>
    </source>
</evidence>
<comment type="cofactor">
    <cofactor evidence="2">
        <name>Mg(2+)</name>
        <dbReference type="ChEBI" id="CHEBI:18420"/>
    </cofactor>
</comment>
<keyword evidence="5" id="KW-0479">Metal-binding</keyword>
<evidence type="ECO:0000256" key="7">
    <source>
        <dbReference type="ARBA" id="ARBA00022842"/>
    </source>
</evidence>
<dbReference type="InterPro" id="IPR005135">
    <property type="entry name" value="Endo/exonuclease/phosphatase"/>
</dbReference>
<sequence length="272" mass="31654">MFTWCRKRKADVIFLQETHSKEDSEKQWANEWGGKAFFSHGSPNLCGVAILIRNNFNCVIQKSIVDPQGRFIILKAGIQDKVYILVNIYAPNKDKVSGKFYKSLHRLDKKGGVMVPRKMVIDNIECLQNELDLVDVWRIENPQSRSYTWSQKSPPIFCRLDYWLISNNLQDFVNTTDIIPAIKTDHAAIELNLTDSNQNSKGPGFWKMNVSLLEDPNYLEELKQNIPLWKTTGSDNLSDKRCIWDWLKYNIRKHAILFSKKKARERSAMEKN</sequence>
<comment type="caution">
    <text evidence="9">The sequence shown here is derived from an EMBL/GenBank/DDBJ whole genome shotgun (WGS) entry which is preliminary data.</text>
</comment>
<dbReference type="PANTHER" id="PTHR22748">
    <property type="entry name" value="AP ENDONUCLEASE"/>
    <property type="match status" value="1"/>
</dbReference>
<protein>
    <recommendedName>
        <fullName evidence="4">exodeoxyribonuclease III</fullName>
        <ecNumber evidence="4">3.1.11.2</ecNumber>
    </recommendedName>
</protein>
<dbReference type="SUPFAM" id="SSF56219">
    <property type="entry name" value="DNase I-like"/>
    <property type="match status" value="1"/>
</dbReference>
<dbReference type="InterPro" id="IPR004808">
    <property type="entry name" value="AP_endonuc_1"/>
</dbReference>
<evidence type="ECO:0000256" key="3">
    <source>
        <dbReference type="ARBA" id="ARBA00007092"/>
    </source>
</evidence>
<dbReference type="Pfam" id="PF03372">
    <property type="entry name" value="Exo_endo_phos"/>
    <property type="match status" value="1"/>
</dbReference>
<keyword evidence="6" id="KW-0378">Hydrolase</keyword>
<dbReference type="Proteomes" id="UP001159405">
    <property type="component" value="Unassembled WGS sequence"/>
</dbReference>
<dbReference type="EC" id="3.1.11.2" evidence="4"/>
<proteinExistence type="inferred from homology"/>
<evidence type="ECO:0000313" key="10">
    <source>
        <dbReference type="Proteomes" id="UP001159405"/>
    </source>
</evidence>
<evidence type="ECO:0000256" key="2">
    <source>
        <dbReference type="ARBA" id="ARBA00001946"/>
    </source>
</evidence>
<organism evidence="9 10">
    <name type="scientific">Porites lobata</name>
    <dbReference type="NCBI Taxonomy" id="104759"/>
    <lineage>
        <taxon>Eukaryota</taxon>
        <taxon>Metazoa</taxon>
        <taxon>Cnidaria</taxon>
        <taxon>Anthozoa</taxon>
        <taxon>Hexacorallia</taxon>
        <taxon>Scleractinia</taxon>
        <taxon>Fungiina</taxon>
        <taxon>Poritidae</taxon>
        <taxon>Porites</taxon>
    </lineage>
</organism>
<dbReference type="PANTHER" id="PTHR22748:SF26">
    <property type="entry name" value="ENDONUCLEASE_EXONUCLEASE_PHOSPHATASE DOMAIN-CONTAINING PROTEIN"/>
    <property type="match status" value="1"/>
</dbReference>